<gene>
    <name evidence="4" type="ORF">FHU39_003989</name>
</gene>
<sequence>MKILTPRFGFAVAAASLATGAGLAASPAAHAVPTGTAFVATASSIPDCALSSLPAQATDTADLIEAGGPFPYPKNDGVVFDNREGLLPSEGSGYYHEYTVITPGASNRGTRRIITGGTPLTSPPVWYYTGDHYSSFCKITGINGGGSGGIADCDASSVPDEVADTEELVKDDGPFPYDQDGSVFQNREGLLPSESSDYYHLYTVPTPGDSTRGSRRIVTGGTSLTDPSIWYYTADDFASFCKLSVN</sequence>
<evidence type="ECO:0000256" key="3">
    <source>
        <dbReference type="SAM" id="SignalP"/>
    </source>
</evidence>
<dbReference type="Proteomes" id="UP000559182">
    <property type="component" value="Unassembled WGS sequence"/>
</dbReference>
<dbReference type="GO" id="GO:0016787">
    <property type="term" value="F:hydrolase activity"/>
    <property type="evidence" value="ECO:0007669"/>
    <property type="project" value="UniProtKB-KW"/>
</dbReference>
<feature type="chain" id="PRO_5032848241" evidence="3">
    <location>
        <begin position="32"/>
        <end position="246"/>
    </location>
</feature>
<evidence type="ECO:0000256" key="1">
    <source>
        <dbReference type="ARBA" id="ARBA00022722"/>
    </source>
</evidence>
<dbReference type="GO" id="GO:0004521">
    <property type="term" value="F:RNA endonuclease activity"/>
    <property type="evidence" value="ECO:0007669"/>
    <property type="project" value="InterPro"/>
</dbReference>
<keyword evidence="3" id="KW-0732">Signal</keyword>
<keyword evidence="2" id="KW-0378">Hydrolase</keyword>
<dbReference type="InterPro" id="IPR000026">
    <property type="entry name" value="N1-like"/>
</dbReference>
<dbReference type="AlphaFoldDB" id="A0A839NCE2"/>
<dbReference type="Pfam" id="PF00545">
    <property type="entry name" value="Ribonuclease"/>
    <property type="match status" value="2"/>
</dbReference>
<evidence type="ECO:0000256" key="2">
    <source>
        <dbReference type="ARBA" id="ARBA00022801"/>
    </source>
</evidence>
<evidence type="ECO:0000313" key="5">
    <source>
        <dbReference type="Proteomes" id="UP000559182"/>
    </source>
</evidence>
<organism evidence="4 5">
    <name type="scientific">Flexivirga oryzae</name>
    <dbReference type="NCBI Taxonomy" id="1794944"/>
    <lineage>
        <taxon>Bacteria</taxon>
        <taxon>Bacillati</taxon>
        <taxon>Actinomycetota</taxon>
        <taxon>Actinomycetes</taxon>
        <taxon>Micrococcales</taxon>
        <taxon>Dermacoccaceae</taxon>
        <taxon>Flexivirga</taxon>
    </lineage>
</organism>
<name>A0A839NCE2_9MICO</name>
<accession>A0A839NCE2</accession>
<keyword evidence="1" id="KW-0540">Nuclease</keyword>
<dbReference type="EMBL" id="JACHVQ010000004">
    <property type="protein sequence ID" value="MBB2893953.1"/>
    <property type="molecule type" value="Genomic_DNA"/>
</dbReference>
<reference evidence="4 5" key="1">
    <citation type="submission" date="2020-08" db="EMBL/GenBank/DDBJ databases">
        <title>Sequencing the genomes of 1000 actinobacteria strains.</title>
        <authorList>
            <person name="Klenk H.-P."/>
        </authorList>
    </citation>
    <scope>NUCLEOTIDE SEQUENCE [LARGE SCALE GENOMIC DNA]</scope>
    <source>
        <strain evidence="4 5">DSM 105369</strain>
    </source>
</reference>
<dbReference type="Gene3D" id="3.10.450.30">
    <property type="entry name" value="Microbial ribonucleases"/>
    <property type="match status" value="2"/>
</dbReference>
<dbReference type="RefSeq" id="WP_281379813.1">
    <property type="nucleotide sequence ID" value="NZ_JACHVQ010000004.1"/>
</dbReference>
<dbReference type="InterPro" id="IPR016191">
    <property type="entry name" value="Ribonuclease/ribotoxin"/>
</dbReference>
<proteinExistence type="predicted"/>
<dbReference type="SUPFAM" id="SSF53933">
    <property type="entry name" value="Microbial ribonucleases"/>
    <property type="match status" value="2"/>
</dbReference>
<protein>
    <submittedName>
        <fullName evidence="4">Guanyl-specific ribonuclease Sa</fullName>
    </submittedName>
</protein>
<dbReference type="GO" id="GO:0003723">
    <property type="term" value="F:RNA binding"/>
    <property type="evidence" value="ECO:0007669"/>
    <property type="project" value="InterPro"/>
</dbReference>
<keyword evidence="5" id="KW-1185">Reference proteome</keyword>
<feature type="signal peptide" evidence="3">
    <location>
        <begin position="1"/>
        <end position="31"/>
    </location>
</feature>
<evidence type="ECO:0000313" key="4">
    <source>
        <dbReference type="EMBL" id="MBB2893953.1"/>
    </source>
</evidence>
<comment type="caution">
    <text evidence="4">The sequence shown here is derived from an EMBL/GenBank/DDBJ whole genome shotgun (WGS) entry which is preliminary data.</text>
</comment>